<proteinExistence type="predicted"/>
<dbReference type="InterPro" id="IPR007296">
    <property type="entry name" value="DUF403"/>
</dbReference>
<dbReference type="EMBL" id="JAKIJS010000001">
    <property type="protein sequence ID" value="MCF6138876.1"/>
    <property type="molecule type" value="Genomic_DNA"/>
</dbReference>
<evidence type="ECO:0000313" key="2">
    <source>
        <dbReference type="EMBL" id="MCF6138876.1"/>
    </source>
</evidence>
<gene>
    <name evidence="2" type="ORF">L2716_14150</name>
</gene>
<dbReference type="InterPro" id="IPR051680">
    <property type="entry name" value="ATP-dep_Glu-Cys_Ligase-2"/>
</dbReference>
<dbReference type="PANTHER" id="PTHR34595">
    <property type="entry name" value="BLR5612 PROTEIN"/>
    <property type="match status" value="1"/>
</dbReference>
<comment type="caution">
    <text evidence="2">The sequence shown here is derived from an EMBL/GenBank/DDBJ whole genome shotgun (WGS) entry which is preliminary data.</text>
</comment>
<feature type="domain" description="DUF403" evidence="1">
    <location>
        <begin position="1"/>
        <end position="306"/>
    </location>
</feature>
<dbReference type="PANTHER" id="PTHR34595:SF7">
    <property type="entry name" value="SLL1039 PROTEIN"/>
    <property type="match status" value="1"/>
</dbReference>
<sequence>MLSRVSNSLYWMSRNIERAENTARLISVRLIGSIEHKENHWDELVSIVGANEDFEKQFDRYDAKSVMDFMSFSSENANSILNCVKLAREDARAIREIIPQELWEMINAFYWEVKQYKHENWSPETIDDFYQMIIRQSALFQGMVEATLSFDEAYLFIKMAKFIERAEKTSRILNIYYYRSEDPEHNDPSLYRHWFAVLQSVSGHEAYLKKHHPFITGERVIEFLLFDESFPRSIRYCVDQVYQVFQKLEQGKIEHYSEELLELIAKMRHSFQTMTVIDVMTDDIHQFLQEFQSNCFKLGRLINKTYYLGEVGV</sequence>
<dbReference type="Proteomes" id="UP001649381">
    <property type="component" value="Unassembled WGS sequence"/>
</dbReference>
<evidence type="ECO:0000259" key="1">
    <source>
        <dbReference type="Pfam" id="PF04168"/>
    </source>
</evidence>
<dbReference type="Pfam" id="PF04168">
    <property type="entry name" value="Alpha-E"/>
    <property type="match status" value="1"/>
</dbReference>
<name>A0ABS9H4N1_9BACL</name>
<protein>
    <submittedName>
        <fullName evidence="2">Alpha-E domain-containing protein</fullName>
    </submittedName>
</protein>
<reference evidence="2 3" key="1">
    <citation type="submission" date="2022-01" db="EMBL/GenBank/DDBJ databases">
        <title>Alkalihalobacillus sp. EGI L200015, a novel bacterium isolated from a salt lake sediment.</title>
        <authorList>
            <person name="Gao L."/>
            <person name="Fang B.-Z."/>
            <person name="Li W.-J."/>
        </authorList>
    </citation>
    <scope>NUCLEOTIDE SEQUENCE [LARGE SCALE GENOMIC DNA]</scope>
    <source>
        <strain evidence="2 3">KCTC 12718</strain>
    </source>
</reference>
<evidence type="ECO:0000313" key="3">
    <source>
        <dbReference type="Proteomes" id="UP001649381"/>
    </source>
</evidence>
<dbReference type="RefSeq" id="WP_236337184.1">
    <property type="nucleotide sequence ID" value="NZ_JAKIJS010000001.1"/>
</dbReference>
<keyword evidence="3" id="KW-1185">Reference proteome</keyword>
<organism evidence="2 3">
    <name type="scientific">Pseudalkalibacillus berkeleyi</name>
    <dbReference type="NCBI Taxonomy" id="1069813"/>
    <lineage>
        <taxon>Bacteria</taxon>
        <taxon>Bacillati</taxon>
        <taxon>Bacillota</taxon>
        <taxon>Bacilli</taxon>
        <taxon>Bacillales</taxon>
        <taxon>Fictibacillaceae</taxon>
        <taxon>Pseudalkalibacillus</taxon>
    </lineage>
</organism>
<accession>A0ABS9H4N1</accession>